<dbReference type="EMBL" id="FXSZ01000002">
    <property type="protein sequence ID" value="SMO49802.1"/>
    <property type="molecule type" value="Genomic_DNA"/>
</dbReference>
<sequence length="135" mass="15800">MTNDFSKIMQKRTDEELLKIVTDLRFDYQLEAVQAAENEIEVRNIQLPNIDLEEIRLTNHVDSILKKSNERLEPHWRAVVFIFPAILIYLLFAFSLSKEGYKRKSKEILLWSAYGIGSYITLGVLMEIISTFFNV</sequence>
<reference evidence="2 3" key="1">
    <citation type="submission" date="2017-05" db="EMBL/GenBank/DDBJ databases">
        <authorList>
            <person name="Varghese N."/>
            <person name="Submissions S."/>
        </authorList>
    </citation>
    <scope>NUCLEOTIDE SEQUENCE [LARGE SCALE GENOMIC DNA]</scope>
    <source>
        <strain evidence="2 3">DSM 21342</strain>
    </source>
</reference>
<dbReference type="AlphaFoldDB" id="A0A521BRK2"/>
<feature type="transmembrane region" description="Helical" evidence="1">
    <location>
        <begin position="108"/>
        <end position="133"/>
    </location>
</feature>
<feature type="transmembrane region" description="Helical" evidence="1">
    <location>
        <begin position="75"/>
        <end position="96"/>
    </location>
</feature>
<dbReference type="Proteomes" id="UP000315971">
    <property type="component" value="Unassembled WGS sequence"/>
</dbReference>
<proteinExistence type="predicted"/>
<organism evidence="2 3">
    <name type="scientific">Solitalea koreensis</name>
    <dbReference type="NCBI Taxonomy" id="543615"/>
    <lineage>
        <taxon>Bacteria</taxon>
        <taxon>Pseudomonadati</taxon>
        <taxon>Bacteroidota</taxon>
        <taxon>Sphingobacteriia</taxon>
        <taxon>Sphingobacteriales</taxon>
        <taxon>Sphingobacteriaceae</taxon>
        <taxon>Solitalea</taxon>
    </lineage>
</organism>
<name>A0A521BRK2_9SPHI</name>
<keyword evidence="1" id="KW-1133">Transmembrane helix</keyword>
<keyword evidence="1" id="KW-0472">Membrane</keyword>
<evidence type="ECO:0000313" key="2">
    <source>
        <dbReference type="EMBL" id="SMO49802.1"/>
    </source>
</evidence>
<dbReference type="RefSeq" id="WP_142602157.1">
    <property type="nucleotide sequence ID" value="NZ_FXSZ01000002.1"/>
</dbReference>
<gene>
    <name evidence="2" type="ORF">SAMN06265350_102492</name>
</gene>
<protein>
    <submittedName>
        <fullName evidence="2">Uncharacterized protein</fullName>
    </submittedName>
</protein>
<dbReference type="OrthoDB" id="1164913at2"/>
<evidence type="ECO:0000313" key="3">
    <source>
        <dbReference type="Proteomes" id="UP000315971"/>
    </source>
</evidence>
<keyword evidence="1" id="KW-0812">Transmembrane</keyword>
<evidence type="ECO:0000256" key="1">
    <source>
        <dbReference type="SAM" id="Phobius"/>
    </source>
</evidence>
<keyword evidence="3" id="KW-1185">Reference proteome</keyword>
<accession>A0A521BRK2</accession>